<feature type="signal peptide" evidence="2">
    <location>
        <begin position="1"/>
        <end position="17"/>
    </location>
</feature>
<feature type="region of interest" description="Disordered" evidence="1">
    <location>
        <begin position="532"/>
        <end position="572"/>
    </location>
</feature>
<dbReference type="EMBL" id="JAAAJB010000051">
    <property type="protein sequence ID" value="KAG0268437.1"/>
    <property type="molecule type" value="Genomic_DNA"/>
</dbReference>
<dbReference type="InterPro" id="IPR014756">
    <property type="entry name" value="Ig_E-set"/>
</dbReference>
<dbReference type="InterPro" id="IPR013783">
    <property type="entry name" value="Ig-like_fold"/>
</dbReference>
<evidence type="ECO:0000313" key="4">
    <source>
        <dbReference type="Proteomes" id="UP000807716"/>
    </source>
</evidence>
<gene>
    <name evidence="3" type="ORF">DFQ27_006789</name>
</gene>
<organism evidence="3 4">
    <name type="scientific">Actinomortierella ambigua</name>
    <dbReference type="NCBI Taxonomy" id="1343610"/>
    <lineage>
        <taxon>Eukaryota</taxon>
        <taxon>Fungi</taxon>
        <taxon>Fungi incertae sedis</taxon>
        <taxon>Mucoromycota</taxon>
        <taxon>Mortierellomycotina</taxon>
        <taxon>Mortierellomycetes</taxon>
        <taxon>Mortierellales</taxon>
        <taxon>Mortierellaceae</taxon>
        <taxon>Actinomortierella</taxon>
    </lineage>
</organism>
<keyword evidence="4" id="KW-1185">Reference proteome</keyword>
<protein>
    <recommendedName>
        <fullName evidence="5">Coth protein-domain-containing protein</fullName>
    </recommendedName>
</protein>
<evidence type="ECO:0000256" key="1">
    <source>
        <dbReference type="SAM" id="MobiDB-lite"/>
    </source>
</evidence>
<dbReference type="PANTHER" id="PTHR40050:SF1">
    <property type="entry name" value="INNER SPORE COAT PROTEIN H"/>
    <property type="match status" value="1"/>
</dbReference>
<dbReference type="SUPFAM" id="SSF81296">
    <property type="entry name" value="E set domains"/>
    <property type="match status" value="1"/>
</dbReference>
<dbReference type="PANTHER" id="PTHR40050">
    <property type="entry name" value="INNER SPORE COAT PROTEIN H"/>
    <property type="match status" value="1"/>
</dbReference>
<proteinExistence type="predicted"/>
<comment type="caution">
    <text evidence="3">The sequence shown here is derived from an EMBL/GenBank/DDBJ whole genome shotgun (WGS) entry which is preliminary data.</text>
</comment>
<dbReference type="OrthoDB" id="2387105at2759"/>
<dbReference type="AlphaFoldDB" id="A0A9P6UC41"/>
<dbReference type="Proteomes" id="UP000807716">
    <property type="component" value="Unassembled WGS sequence"/>
</dbReference>
<feature type="compositionally biased region" description="Basic and acidic residues" evidence="1">
    <location>
        <begin position="556"/>
        <end position="570"/>
    </location>
</feature>
<dbReference type="Gene3D" id="2.60.40.10">
    <property type="entry name" value="Immunoglobulins"/>
    <property type="match status" value="1"/>
</dbReference>
<name>A0A9P6UC41_9FUNG</name>
<accession>A0A9P6UC41</accession>
<feature type="chain" id="PRO_5040156792" description="Coth protein-domain-containing protein" evidence="2">
    <location>
        <begin position="18"/>
        <end position="596"/>
    </location>
</feature>
<evidence type="ECO:0000313" key="3">
    <source>
        <dbReference type="EMBL" id="KAG0268437.1"/>
    </source>
</evidence>
<sequence>MRYTLTWIALMAISAQAAETNFRIFAPGAKEVQVSVDGKLTALTAADPSIPYFTGKTDAPDGGKYKYIIGGTPEPFERQLGVGHTSTWNDFANRTMSYADIPELPWPIEERPQWTRSGTPHSLWDTNYIPTVWIQVEQVDKDRFYKYIPVPKRNDKQRWSATLTYILADEIHTFKNVSLGIHGPGKPNNNDKQSWNWQLADTDRLANRNFFKLRHMEEDPTQIREKTYADIMQALGTPVNEAVYVRMFIDGEGYGTFTLLDDITEYSFPAAMFYNGKPPAQMGALFDGGSGASLLYDLAPNTPAYYSWTPNAASPEGPLALVDFCKKFNETDRTNDAQLAEVDKLFDLDYFMRFMVMEYLTDHWDGYWAMRTNTGLYRDPTENNRWYFIGQDFDGTFGINTQIISNNVPAISYKEYEKNFTEAVVIKGLLENANQRAKFEKYMINTVKVLFNNVTLGSRIDKYYQFIEEDIRWDRTIKQKSYGKHYGWTFEDARKNLHQWTNATGGGGASYGLFEWISKKALAVSTEFNFQLTTEPVGPPNPTPRRAPGQPQPPPEKPHTPDGGQADKDPSSGAALVPKIVITAALAGAATFFGLF</sequence>
<reference evidence="3" key="1">
    <citation type="journal article" date="2020" name="Fungal Divers.">
        <title>Resolving the Mortierellaceae phylogeny through synthesis of multi-gene phylogenetics and phylogenomics.</title>
        <authorList>
            <person name="Vandepol N."/>
            <person name="Liber J."/>
            <person name="Desiro A."/>
            <person name="Na H."/>
            <person name="Kennedy M."/>
            <person name="Barry K."/>
            <person name="Grigoriev I.V."/>
            <person name="Miller A.N."/>
            <person name="O'Donnell K."/>
            <person name="Stajich J.E."/>
            <person name="Bonito G."/>
        </authorList>
    </citation>
    <scope>NUCLEOTIDE SEQUENCE</scope>
    <source>
        <strain evidence="3">BC1065</strain>
    </source>
</reference>
<dbReference type="Pfam" id="PF08757">
    <property type="entry name" value="CotH"/>
    <property type="match status" value="1"/>
</dbReference>
<evidence type="ECO:0000256" key="2">
    <source>
        <dbReference type="SAM" id="SignalP"/>
    </source>
</evidence>
<dbReference type="InterPro" id="IPR014867">
    <property type="entry name" value="Spore_coat_CotH_CotH2/3/7"/>
</dbReference>
<keyword evidence="2" id="KW-0732">Signal</keyword>
<evidence type="ECO:0008006" key="5">
    <source>
        <dbReference type="Google" id="ProtNLM"/>
    </source>
</evidence>
<feature type="compositionally biased region" description="Pro residues" evidence="1">
    <location>
        <begin position="537"/>
        <end position="555"/>
    </location>
</feature>